<evidence type="ECO:0000313" key="3">
    <source>
        <dbReference type="Proteomes" id="UP001589750"/>
    </source>
</evidence>
<dbReference type="Proteomes" id="UP001589750">
    <property type="component" value="Unassembled WGS sequence"/>
</dbReference>
<dbReference type="InterPro" id="IPR001279">
    <property type="entry name" value="Metallo-B-lactamas"/>
</dbReference>
<keyword evidence="3" id="KW-1185">Reference proteome</keyword>
<name>A0ABV5K533_9ACTN</name>
<dbReference type="CDD" id="cd16282">
    <property type="entry name" value="metallo-hydrolase-like_MBL-fold"/>
    <property type="match status" value="1"/>
</dbReference>
<evidence type="ECO:0000313" key="2">
    <source>
        <dbReference type="EMBL" id="MFB9311846.1"/>
    </source>
</evidence>
<proteinExistence type="predicted"/>
<dbReference type="Gene3D" id="3.60.15.10">
    <property type="entry name" value="Ribonuclease Z/Hydroxyacylglutathione hydrolase-like"/>
    <property type="match status" value="1"/>
</dbReference>
<protein>
    <submittedName>
        <fullName evidence="2">MBL fold metallo-hydrolase</fullName>
    </submittedName>
</protein>
<feature type="domain" description="Metallo-beta-lactamase" evidence="1">
    <location>
        <begin position="19"/>
        <end position="215"/>
    </location>
</feature>
<dbReference type="SMART" id="SM00849">
    <property type="entry name" value="Lactamase_B"/>
    <property type="match status" value="1"/>
</dbReference>
<comment type="caution">
    <text evidence="2">The sequence shown here is derived from an EMBL/GenBank/DDBJ whole genome shotgun (WGS) entry which is preliminary data.</text>
</comment>
<organism evidence="2 3">
    <name type="scientific">Nocardioides plantarum</name>
    <dbReference type="NCBI Taxonomy" id="29299"/>
    <lineage>
        <taxon>Bacteria</taxon>
        <taxon>Bacillati</taxon>
        <taxon>Actinomycetota</taxon>
        <taxon>Actinomycetes</taxon>
        <taxon>Propionibacteriales</taxon>
        <taxon>Nocardioidaceae</taxon>
        <taxon>Nocardioides</taxon>
    </lineage>
</organism>
<dbReference type="PANTHER" id="PTHR42951">
    <property type="entry name" value="METALLO-BETA-LACTAMASE DOMAIN-CONTAINING"/>
    <property type="match status" value="1"/>
</dbReference>
<dbReference type="InterPro" id="IPR036866">
    <property type="entry name" value="RibonucZ/Hydroxyglut_hydro"/>
</dbReference>
<dbReference type="RefSeq" id="WP_140010936.1">
    <property type="nucleotide sequence ID" value="NZ_JBHMDG010000002.1"/>
</dbReference>
<dbReference type="InterPro" id="IPR050855">
    <property type="entry name" value="NDM-1-like"/>
</dbReference>
<dbReference type="PANTHER" id="PTHR42951:SF4">
    <property type="entry name" value="ACYL-COENZYME A THIOESTERASE MBLAC2"/>
    <property type="match status" value="1"/>
</dbReference>
<reference evidence="2 3" key="1">
    <citation type="submission" date="2024-09" db="EMBL/GenBank/DDBJ databases">
        <authorList>
            <person name="Sun Q."/>
            <person name="Mori K."/>
        </authorList>
    </citation>
    <scope>NUCLEOTIDE SEQUENCE [LARGE SCALE GENOMIC DNA]</scope>
    <source>
        <strain evidence="2 3">JCM 9626</strain>
    </source>
</reference>
<accession>A0ABV5K533</accession>
<dbReference type="SUPFAM" id="SSF56281">
    <property type="entry name" value="Metallo-hydrolase/oxidoreductase"/>
    <property type="match status" value="1"/>
</dbReference>
<gene>
    <name evidence="2" type="ORF">ACFFRI_02225</name>
</gene>
<dbReference type="Pfam" id="PF00753">
    <property type="entry name" value="Lactamase_B"/>
    <property type="match status" value="1"/>
</dbReference>
<dbReference type="EMBL" id="JBHMDG010000002">
    <property type="protein sequence ID" value="MFB9311846.1"/>
    <property type="molecule type" value="Genomic_DNA"/>
</dbReference>
<evidence type="ECO:0000259" key="1">
    <source>
        <dbReference type="SMART" id="SM00849"/>
    </source>
</evidence>
<sequence>MSFSEVADRVWVARHAWFDVNVTVIGGERGLLVVDTHASAAAAAQVVDEVRALGAGEVVGIVNTHEHHDHCFGNGTFRTAYGEVPIHAHEAAAEAQRAFVGQEGGYDPDDADPRSAEIRATTLVPADHTFSSARVVDLGDRYVELVHPGRGHTSGDLVVRVPDADAVLLGDLIEESAERDATPGFGPECWPLEWPLSLDVVLGLTTTSSVVVPGHGAVVDREFLEVQRNDIGVLAETLRDLAGRGVPVADALATGDWPFPEKYLGDAVRRGYEQLPRSQKRLPLL</sequence>